<reference evidence="1 2" key="1">
    <citation type="submission" date="2013-12" db="EMBL/GenBank/DDBJ databases">
        <title>Draft genome of the parsitic nematode Ancylostoma duodenale.</title>
        <authorList>
            <person name="Mitreva M."/>
        </authorList>
    </citation>
    <scope>NUCLEOTIDE SEQUENCE [LARGE SCALE GENOMIC DNA]</scope>
    <source>
        <strain evidence="1 2">Zhejiang</strain>
    </source>
</reference>
<name>A0A0C2CGB9_9BILA</name>
<accession>A0A0C2CGB9</accession>
<keyword evidence="2" id="KW-1185">Reference proteome</keyword>
<proteinExistence type="predicted"/>
<evidence type="ECO:0000313" key="2">
    <source>
        <dbReference type="Proteomes" id="UP000054047"/>
    </source>
</evidence>
<dbReference type="AlphaFoldDB" id="A0A0C2CGB9"/>
<protein>
    <submittedName>
        <fullName evidence="1">Uncharacterized protein</fullName>
    </submittedName>
</protein>
<evidence type="ECO:0000313" key="1">
    <source>
        <dbReference type="EMBL" id="KIH48822.1"/>
    </source>
</evidence>
<sequence>MACRNFWKFLLYSVKDSNSFHSSLPAATFPVVLTSSGAHRQLSDRIKAKFAKIR</sequence>
<dbReference type="EMBL" id="KN756725">
    <property type="protein sequence ID" value="KIH48822.1"/>
    <property type="molecule type" value="Genomic_DNA"/>
</dbReference>
<gene>
    <name evidence="1" type="ORF">ANCDUO_21105</name>
</gene>
<dbReference type="Proteomes" id="UP000054047">
    <property type="component" value="Unassembled WGS sequence"/>
</dbReference>
<organism evidence="1 2">
    <name type="scientific">Ancylostoma duodenale</name>
    <dbReference type="NCBI Taxonomy" id="51022"/>
    <lineage>
        <taxon>Eukaryota</taxon>
        <taxon>Metazoa</taxon>
        <taxon>Ecdysozoa</taxon>
        <taxon>Nematoda</taxon>
        <taxon>Chromadorea</taxon>
        <taxon>Rhabditida</taxon>
        <taxon>Rhabditina</taxon>
        <taxon>Rhabditomorpha</taxon>
        <taxon>Strongyloidea</taxon>
        <taxon>Ancylostomatidae</taxon>
        <taxon>Ancylostomatinae</taxon>
        <taxon>Ancylostoma</taxon>
    </lineage>
</organism>